<dbReference type="InterPro" id="IPR003313">
    <property type="entry name" value="AraC-bd"/>
</dbReference>
<gene>
    <name evidence="5" type="ORF">BCUN_1032</name>
</gene>
<evidence type="ECO:0000313" key="6">
    <source>
        <dbReference type="Proteomes" id="UP000029067"/>
    </source>
</evidence>
<dbReference type="CDD" id="cd02208">
    <property type="entry name" value="cupin_RmlC-like"/>
    <property type="match status" value="1"/>
</dbReference>
<organism evidence="5 6">
    <name type="scientific">Bifidobacterium cuniculi</name>
    <dbReference type="NCBI Taxonomy" id="1688"/>
    <lineage>
        <taxon>Bacteria</taxon>
        <taxon>Bacillati</taxon>
        <taxon>Actinomycetota</taxon>
        <taxon>Actinomycetes</taxon>
        <taxon>Bifidobacteriales</taxon>
        <taxon>Bifidobacteriaceae</taxon>
        <taxon>Bifidobacterium</taxon>
    </lineage>
</organism>
<dbReference type="PANTHER" id="PTHR46796">
    <property type="entry name" value="HTH-TYPE TRANSCRIPTIONAL ACTIVATOR RHAS-RELATED"/>
    <property type="match status" value="1"/>
</dbReference>
<dbReference type="InterPro" id="IPR018062">
    <property type="entry name" value="HTH_AraC-typ_CS"/>
</dbReference>
<name>A0A087B2L6_9BIFI</name>
<dbReference type="SMART" id="SM00342">
    <property type="entry name" value="HTH_ARAC"/>
    <property type="match status" value="1"/>
</dbReference>
<dbReference type="PROSITE" id="PS00041">
    <property type="entry name" value="HTH_ARAC_FAMILY_1"/>
    <property type="match status" value="1"/>
</dbReference>
<dbReference type="InterPro" id="IPR011051">
    <property type="entry name" value="RmlC_Cupin_sf"/>
</dbReference>
<dbReference type="OrthoDB" id="3236009at2"/>
<dbReference type="Pfam" id="PF12833">
    <property type="entry name" value="HTH_18"/>
    <property type="match status" value="1"/>
</dbReference>
<evidence type="ECO:0000259" key="4">
    <source>
        <dbReference type="PROSITE" id="PS01124"/>
    </source>
</evidence>
<keyword evidence="3" id="KW-0804">Transcription</keyword>
<feature type="domain" description="HTH araC/xylS-type" evidence="4">
    <location>
        <begin position="184"/>
        <end position="282"/>
    </location>
</feature>
<proteinExistence type="predicted"/>
<dbReference type="STRING" id="1688.BCUN_1032"/>
<dbReference type="SUPFAM" id="SSF51182">
    <property type="entry name" value="RmlC-like cupins"/>
    <property type="match status" value="1"/>
</dbReference>
<comment type="caution">
    <text evidence="5">The sequence shown here is derived from an EMBL/GenBank/DDBJ whole genome shotgun (WGS) entry which is preliminary data.</text>
</comment>
<dbReference type="InterPro" id="IPR009057">
    <property type="entry name" value="Homeodomain-like_sf"/>
</dbReference>
<dbReference type="GO" id="GO:0043565">
    <property type="term" value="F:sequence-specific DNA binding"/>
    <property type="evidence" value="ECO:0007669"/>
    <property type="project" value="InterPro"/>
</dbReference>
<sequence>MFIINSDRSEHVEYDGADYPVKTAHALLSTYPGFAAPPHWHDDLEFIAVTGGTMLYTINDETVELGRGDGVIVNSRQLHFGHSIDLRECEFTCVLVHPRMLRIDTTFEHDFVLPILRAPNLPYVVLHDDVGWQRRALKAMVAMADADDALDVMALVFPLWRDLVRHLQPEEPADASDQDLAVMKQMMRYVHEHYDQPLRLADIARAGAVGTSKCCALFARFLQCPPNEFLIRTRLERSLDDLTGSDRTVAAIARDAGFHGASYFTQVFRAHYGCTPTQYRRRAS</sequence>
<dbReference type="InterPro" id="IPR014710">
    <property type="entry name" value="RmlC-like_jellyroll"/>
</dbReference>
<dbReference type="Pfam" id="PF02311">
    <property type="entry name" value="AraC_binding"/>
    <property type="match status" value="1"/>
</dbReference>
<reference evidence="5 6" key="1">
    <citation type="submission" date="2014-03" db="EMBL/GenBank/DDBJ databases">
        <title>Genomics of Bifidobacteria.</title>
        <authorList>
            <person name="Ventura M."/>
            <person name="Milani C."/>
            <person name="Lugli G.A."/>
        </authorList>
    </citation>
    <scope>NUCLEOTIDE SEQUENCE [LARGE SCALE GENOMIC DNA]</scope>
    <source>
        <strain evidence="5 6">LMG 10738</strain>
    </source>
</reference>
<dbReference type="PRINTS" id="PR00032">
    <property type="entry name" value="HTHARAC"/>
</dbReference>
<dbReference type="Gene3D" id="1.10.10.60">
    <property type="entry name" value="Homeodomain-like"/>
    <property type="match status" value="1"/>
</dbReference>
<dbReference type="PANTHER" id="PTHR46796:SF13">
    <property type="entry name" value="HTH-TYPE TRANSCRIPTIONAL ACTIVATOR RHAS"/>
    <property type="match status" value="1"/>
</dbReference>
<accession>A0A087B2L6</accession>
<evidence type="ECO:0000313" key="5">
    <source>
        <dbReference type="EMBL" id="KFI65266.1"/>
    </source>
</evidence>
<evidence type="ECO:0000256" key="2">
    <source>
        <dbReference type="ARBA" id="ARBA00023125"/>
    </source>
</evidence>
<dbReference type="PROSITE" id="PS01124">
    <property type="entry name" value="HTH_ARAC_FAMILY_2"/>
    <property type="match status" value="1"/>
</dbReference>
<dbReference type="GO" id="GO:0003700">
    <property type="term" value="F:DNA-binding transcription factor activity"/>
    <property type="evidence" value="ECO:0007669"/>
    <property type="project" value="InterPro"/>
</dbReference>
<dbReference type="SUPFAM" id="SSF46689">
    <property type="entry name" value="Homeodomain-like"/>
    <property type="match status" value="1"/>
</dbReference>
<dbReference type="Gene3D" id="2.60.120.10">
    <property type="entry name" value="Jelly Rolls"/>
    <property type="match status" value="1"/>
</dbReference>
<protein>
    <submittedName>
        <fullName evidence="5">Helix-turn-helix domain protein</fullName>
    </submittedName>
</protein>
<dbReference type="InterPro" id="IPR020449">
    <property type="entry name" value="Tscrpt_reg_AraC-type_HTH"/>
</dbReference>
<dbReference type="eggNOG" id="COG2207">
    <property type="taxonomic scope" value="Bacteria"/>
</dbReference>
<keyword evidence="2" id="KW-0238">DNA-binding</keyword>
<dbReference type="EMBL" id="JGYV01000002">
    <property type="protein sequence ID" value="KFI65266.1"/>
    <property type="molecule type" value="Genomic_DNA"/>
</dbReference>
<dbReference type="RefSeq" id="WP_033518839.1">
    <property type="nucleotide sequence ID" value="NZ_JGYV01000002.1"/>
</dbReference>
<evidence type="ECO:0000256" key="3">
    <source>
        <dbReference type="ARBA" id="ARBA00023163"/>
    </source>
</evidence>
<keyword evidence="6" id="KW-1185">Reference proteome</keyword>
<dbReference type="Proteomes" id="UP000029067">
    <property type="component" value="Unassembled WGS sequence"/>
</dbReference>
<evidence type="ECO:0000256" key="1">
    <source>
        <dbReference type="ARBA" id="ARBA00023015"/>
    </source>
</evidence>
<keyword evidence="1" id="KW-0805">Transcription regulation</keyword>
<dbReference type="InterPro" id="IPR018060">
    <property type="entry name" value="HTH_AraC"/>
</dbReference>
<dbReference type="AlphaFoldDB" id="A0A087B2L6"/>
<dbReference type="InterPro" id="IPR050204">
    <property type="entry name" value="AraC_XylS_family_regulators"/>
</dbReference>